<protein>
    <submittedName>
        <fullName evidence="1">Uncharacterized protein</fullName>
    </submittedName>
</protein>
<gene>
    <name evidence="1" type="ORF">H8R23_04965</name>
</gene>
<dbReference type="EMBL" id="JACRUJ010000001">
    <property type="protein sequence ID" value="MBC5840748.1"/>
    <property type="molecule type" value="Genomic_DNA"/>
</dbReference>
<reference evidence="1 2" key="1">
    <citation type="submission" date="2020-08" db="EMBL/GenBank/DDBJ databases">
        <title>Description of novel Flavobacterium F-380 isolate.</title>
        <authorList>
            <person name="Saticioglu I.B."/>
            <person name="Duman M."/>
            <person name="Altun S."/>
        </authorList>
    </citation>
    <scope>NUCLEOTIDE SEQUENCE [LARGE SCALE GENOMIC DNA]</scope>
    <source>
        <strain evidence="1 2">F-380</strain>
    </source>
</reference>
<organism evidence="1 2">
    <name type="scientific">Flavobacterium kayseriense</name>
    <dbReference type="NCBI Taxonomy" id="2764714"/>
    <lineage>
        <taxon>Bacteria</taxon>
        <taxon>Pseudomonadati</taxon>
        <taxon>Bacteroidota</taxon>
        <taxon>Flavobacteriia</taxon>
        <taxon>Flavobacteriales</taxon>
        <taxon>Flavobacteriaceae</taxon>
        <taxon>Flavobacterium</taxon>
    </lineage>
</organism>
<proteinExistence type="predicted"/>
<sequence length="125" mass="14520">MGLLLIIITWILTPVLEIGNFLTTIVLSVTKFQFWKTVNGYFKSGAIDRDRFGNHNYRSGLNFWFSTGGYEFGNNKETMSSVFGKKALEDSLNKWGWFWYYLLYAIDYSNWKKGGHCFASINNNI</sequence>
<dbReference type="Proteomes" id="UP000629963">
    <property type="component" value="Unassembled WGS sequence"/>
</dbReference>
<name>A0ABR7J5M6_9FLAO</name>
<evidence type="ECO:0000313" key="2">
    <source>
        <dbReference type="Proteomes" id="UP000629963"/>
    </source>
</evidence>
<dbReference type="RefSeq" id="WP_187009305.1">
    <property type="nucleotide sequence ID" value="NZ_JACRUI010000001.1"/>
</dbReference>
<accession>A0ABR7J5M6</accession>
<keyword evidence="2" id="KW-1185">Reference proteome</keyword>
<evidence type="ECO:0000313" key="1">
    <source>
        <dbReference type="EMBL" id="MBC5840748.1"/>
    </source>
</evidence>
<comment type="caution">
    <text evidence="1">The sequence shown here is derived from an EMBL/GenBank/DDBJ whole genome shotgun (WGS) entry which is preliminary data.</text>
</comment>